<proteinExistence type="predicted"/>
<evidence type="ECO:0000256" key="1">
    <source>
        <dbReference type="ARBA" id="ARBA00023266"/>
    </source>
</evidence>
<keyword evidence="4" id="KW-1185">Reference proteome</keyword>
<sequence precursor="true">MILNEELELKYILEKGLDEVNLIDVRSPLEYSEDHIPTAVNIPLLDDDERRLVGTCYKQKGPKDARLLGVELVSPKLPEFIRQFLEVKQNNKMTIAYCWRGGLRSNSSAGLVRIAGMQVYVIKGGWKEFRRHVAAFMENFPPELHFINFYGPTGCAKTEILRRLDRSGLNVLDLEKAAAHKGSSFGRVDEPDFKNVTQKNFESKIWHTFYRKGGRLFLVEGESKKIGKVSIPNAVFDRMQSGVSVVADTSLDFRVAFTVENYKPDRYKEEIRESLIRLKRFIGAAKVSELSGMLDRNDYETFTRDMLINYYDPLYLRSIPKKPDYVINYESIEEGAEKLSGIYENVETD</sequence>
<dbReference type="SMART" id="SM00450">
    <property type="entry name" value="RHOD"/>
    <property type="match status" value="1"/>
</dbReference>
<dbReference type="NCBIfam" id="NF008750">
    <property type="entry name" value="PRK11784.1-2"/>
    <property type="match status" value="1"/>
</dbReference>
<dbReference type="Proteomes" id="UP000002012">
    <property type="component" value="Chromosome"/>
</dbReference>
<dbReference type="EMBL" id="CP001968">
    <property type="protein sequence ID" value="ADD66860.1"/>
    <property type="molecule type" value="Genomic_DNA"/>
</dbReference>
<dbReference type="eggNOG" id="COG2603">
    <property type="taxonomic scope" value="Bacteria"/>
</dbReference>
<protein>
    <submittedName>
        <fullName evidence="3">tRNA 2-selenouridine synthase</fullName>
    </submittedName>
</protein>
<dbReference type="SUPFAM" id="SSF52821">
    <property type="entry name" value="Rhodanese/Cell cycle control phosphatase"/>
    <property type="match status" value="1"/>
</dbReference>
<evidence type="ECO:0000259" key="2">
    <source>
        <dbReference type="PROSITE" id="PS50206"/>
    </source>
</evidence>
<dbReference type="NCBIfam" id="NF008752">
    <property type="entry name" value="PRK11784.1-4"/>
    <property type="match status" value="1"/>
</dbReference>
<keyword evidence="1" id="KW-0711">Selenium</keyword>
<dbReference type="PaxDb" id="522772-Dacet_0054"/>
<dbReference type="PANTHER" id="PTHR30401">
    <property type="entry name" value="TRNA 2-SELENOURIDINE SYNTHASE"/>
    <property type="match status" value="1"/>
</dbReference>
<dbReference type="Gene3D" id="3.40.250.10">
    <property type="entry name" value="Rhodanese-like domain"/>
    <property type="match status" value="1"/>
</dbReference>
<name>D4H1B2_DENA2</name>
<dbReference type="PANTHER" id="PTHR30401:SF0">
    <property type="entry name" value="TRNA 2-SELENOURIDINE SYNTHASE"/>
    <property type="match status" value="1"/>
</dbReference>
<dbReference type="KEGG" id="dap:Dacet_0054"/>
<dbReference type="GO" id="GO:0043828">
    <property type="term" value="F:tRNA 2-selenouridine synthase activity"/>
    <property type="evidence" value="ECO:0007669"/>
    <property type="project" value="InterPro"/>
</dbReference>
<dbReference type="Pfam" id="PF00581">
    <property type="entry name" value="Rhodanese"/>
    <property type="match status" value="1"/>
</dbReference>
<dbReference type="GO" id="GO:0002098">
    <property type="term" value="P:tRNA wobble uridine modification"/>
    <property type="evidence" value="ECO:0007669"/>
    <property type="project" value="InterPro"/>
</dbReference>
<evidence type="ECO:0000313" key="4">
    <source>
        <dbReference type="Proteomes" id="UP000002012"/>
    </source>
</evidence>
<dbReference type="NCBIfam" id="TIGR03167">
    <property type="entry name" value="tRNA_sel_U_synt"/>
    <property type="match status" value="1"/>
</dbReference>
<evidence type="ECO:0000313" key="3">
    <source>
        <dbReference type="EMBL" id="ADD66860.1"/>
    </source>
</evidence>
<dbReference type="InterPro" id="IPR017582">
    <property type="entry name" value="SelU"/>
</dbReference>
<dbReference type="InterPro" id="IPR058840">
    <property type="entry name" value="AAA_SelU"/>
</dbReference>
<dbReference type="InterPro" id="IPR001763">
    <property type="entry name" value="Rhodanese-like_dom"/>
</dbReference>
<dbReference type="InterPro" id="IPR036873">
    <property type="entry name" value="Rhodanese-like_dom_sf"/>
</dbReference>
<dbReference type="OrthoDB" id="9808735at2"/>
<dbReference type="HOGENOM" id="CLU_043456_0_0_0"/>
<dbReference type="RefSeq" id="WP_013009408.1">
    <property type="nucleotide sequence ID" value="NC_013943.1"/>
</dbReference>
<dbReference type="InParanoid" id="D4H1B2"/>
<dbReference type="FunCoup" id="D4H1B2">
    <property type="interactions" value="8"/>
</dbReference>
<dbReference type="STRING" id="522772.Dacet_0054"/>
<feature type="domain" description="Rhodanese" evidence="2">
    <location>
        <begin position="16"/>
        <end position="138"/>
    </location>
</feature>
<dbReference type="PROSITE" id="PS50206">
    <property type="entry name" value="RHODANESE_3"/>
    <property type="match status" value="1"/>
</dbReference>
<reference evidence="3 4" key="1">
    <citation type="journal article" date="2010" name="Stand. Genomic Sci.">
        <title>Complete genome sequence of Denitrovibrio acetiphilus type strain (N2460).</title>
        <authorList>
            <person name="Kiss H."/>
            <person name="Lang E."/>
            <person name="Lapidus A."/>
            <person name="Copeland A."/>
            <person name="Nolan M."/>
            <person name="Glavina Del Rio T."/>
            <person name="Chen F."/>
            <person name="Lucas S."/>
            <person name="Tice H."/>
            <person name="Cheng J.F."/>
            <person name="Han C."/>
            <person name="Goodwin L."/>
            <person name="Pitluck S."/>
            <person name="Liolios K."/>
            <person name="Pati A."/>
            <person name="Ivanova N."/>
            <person name="Mavromatis K."/>
            <person name="Chen A."/>
            <person name="Palaniappan K."/>
            <person name="Land M."/>
            <person name="Hauser L."/>
            <person name="Chang Y.J."/>
            <person name="Jeffries C.D."/>
            <person name="Detter J.C."/>
            <person name="Brettin T."/>
            <person name="Spring S."/>
            <person name="Rohde M."/>
            <person name="Goker M."/>
            <person name="Woyke T."/>
            <person name="Bristow J."/>
            <person name="Eisen J.A."/>
            <person name="Markowitz V."/>
            <person name="Hugenholtz P."/>
            <person name="Kyrpides N.C."/>
            <person name="Klenk H.P."/>
        </authorList>
    </citation>
    <scope>NUCLEOTIDE SEQUENCE [LARGE SCALE GENOMIC DNA]</scope>
    <source>
        <strain evidence="4">DSM 12809 / NBRC 114555 / N2460</strain>
    </source>
</reference>
<accession>D4H1B2</accession>
<organism evidence="3 4">
    <name type="scientific">Denitrovibrio acetiphilus (strain DSM 12809 / NBRC 114555 / N2460)</name>
    <dbReference type="NCBI Taxonomy" id="522772"/>
    <lineage>
        <taxon>Bacteria</taxon>
        <taxon>Pseudomonadati</taxon>
        <taxon>Deferribacterota</taxon>
        <taxon>Deferribacteres</taxon>
        <taxon>Deferribacterales</taxon>
        <taxon>Geovibrionaceae</taxon>
        <taxon>Denitrovibrio</taxon>
    </lineage>
</organism>
<gene>
    <name evidence="3" type="ordered locus">Dacet_0054</name>
</gene>
<dbReference type="AlphaFoldDB" id="D4H1B2"/>
<dbReference type="Pfam" id="PF26341">
    <property type="entry name" value="AAA_SelU"/>
    <property type="match status" value="1"/>
</dbReference>